<evidence type="ECO:0000256" key="4">
    <source>
        <dbReference type="SAM" id="MobiDB-lite"/>
    </source>
</evidence>
<keyword evidence="2" id="KW-0934">Plastid</keyword>
<comment type="caution">
    <text evidence="6">The sequence shown here is derived from an EMBL/GenBank/DDBJ whole genome shotgun (WGS) entry which is preliminary data.</text>
</comment>
<sequence>MASMASVGQLTFKTFQNSSPNSKLIPSSSHFLVNRINFSAISITKSTKLKQNFAVRAAGEEENPFQGSLESDPFGGLFGSAEEKKPSEAVKEEKPSEAVTEEKPAEAVEEARSSNAVTEANPSDRGSLKRQLVESLAGTKRGLCASKDTKMEIVELIAQLELLNPNPAPTENLRRLNGKWVLAYTTFAGVFPLLASGVEEISQTIVSPDLTVEDAIKFAGPFTTTSVSVNAKFEVRTPMRVKVKFEEGVIGSPQLTDAIFIPDHVEFLWLKIDITPIRGVLTFIQDTSRSVFSKTISSQPPLKLPISYAKAESWLLTTYVDDELRIAKADGGDIFVLVKSGSPLFDSLPQN</sequence>
<accession>A0ABR0X8D5</accession>
<keyword evidence="7" id="KW-1185">Reference proteome</keyword>
<proteinExistence type="predicted"/>
<feature type="compositionally biased region" description="Basic and acidic residues" evidence="4">
    <location>
        <begin position="81"/>
        <end position="112"/>
    </location>
</feature>
<evidence type="ECO:0000256" key="3">
    <source>
        <dbReference type="ARBA" id="ARBA00022946"/>
    </source>
</evidence>
<evidence type="ECO:0000313" key="6">
    <source>
        <dbReference type="EMBL" id="KAK6154620.1"/>
    </source>
</evidence>
<dbReference type="Proteomes" id="UP001318860">
    <property type="component" value="Unassembled WGS sequence"/>
</dbReference>
<comment type="subcellular location">
    <subcellularLocation>
        <location evidence="1">Plastid</location>
    </subcellularLocation>
</comment>
<organism evidence="6 7">
    <name type="scientific">Rehmannia glutinosa</name>
    <name type="common">Chinese foxglove</name>
    <dbReference type="NCBI Taxonomy" id="99300"/>
    <lineage>
        <taxon>Eukaryota</taxon>
        <taxon>Viridiplantae</taxon>
        <taxon>Streptophyta</taxon>
        <taxon>Embryophyta</taxon>
        <taxon>Tracheophyta</taxon>
        <taxon>Spermatophyta</taxon>
        <taxon>Magnoliopsida</taxon>
        <taxon>eudicotyledons</taxon>
        <taxon>Gunneridae</taxon>
        <taxon>Pentapetalae</taxon>
        <taxon>asterids</taxon>
        <taxon>lamiids</taxon>
        <taxon>Lamiales</taxon>
        <taxon>Orobanchaceae</taxon>
        <taxon>Rehmannieae</taxon>
        <taxon>Rehmannia</taxon>
    </lineage>
</organism>
<reference evidence="6 7" key="1">
    <citation type="journal article" date="2021" name="Comput. Struct. Biotechnol. J.">
        <title>De novo genome assembly of the potent medicinal plant Rehmannia glutinosa using nanopore technology.</title>
        <authorList>
            <person name="Ma L."/>
            <person name="Dong C."/>
            <person name="Song C."/>
            <person name="Wang X."/>
            <person name="Zheng X."/>
            <person name="Niu Y."/>
            <person name="Chen S."/>
            <person name="Feng W."/>
        </authorList>
    </citation>
    <scope>NUCLEOTIDE SEQUENCE [LARGE SCALE GENOMIC DNA]</scope>
    <source>
        <strain evidence="6">DH-2019</strain>
    </source>
</reference>
<dbReference type="InterPro" id="IPR006843">
    <property type="entry name" value="PAP/fibrillin_dom"/>
</dbReference>
<evidence type="ECO:0000259" key="5">
    <source>
        <dbReference type="Pfam" id="PF04755"/>
    </source>
</evidence>
<dbReference type="Pfam" id="PF04755">
    <property type="entry name" value="PAP_fibrillin"/>
    <property type="match status" value="1"/>
</dbReference>
<feature type="region of interest" description="Disordered" evidence="4">
    <location>
        <begin position="60"/>
        <end position="129"/>
    </location>
</feature>
<name>A0ABR0X8D5_REHGL</name>
<gene>
    <name evidence="6" type="ORF">DH2020_008868</name>
</gene>
<evidence type="ECO:0000256" key="2">
    <source>
        <dbReference type="ARBA" id="ARBA00022640"/>
    </source>
</evidence>
<evidence type="ECO:0000256" key="1">
    <source>
        <dbReference type="ARBA" id="ARBA00004474"/>
    </source>
</evidence>
<feature type="domain" description="Plastid lipid-associated protein/fibrillin conserved" evidence="5">
    <location>
        <begin position="128"/>
        <end position="337"/>
    </location>
</feature>
<dbReference type="InterPro" id="IPR039633">
    <property type="entry name" value="PAP"/>
</dbReference>
<evidence type="ECO:0000313" key="7">
    <source>
        <dbReference type="Proteomes" id="UP001318860"/>
    </source>
</evidence>
<dbReference type="EMBL" id="JABTTQ020000005">
    <property type="protein sequence ID" value="KAK6154620.1"/>
    <property type="molecule type" value="Genomic_DNA"/>
</dbReference>
<dbReference type="PANTHER" id="PTHR31906">
    <property type="entry name" value="PLASTID-LIPID-ASSOCIATED PROTEIN 4, CHLOROPLASTIC-RELATED"/>
    <property type="match status" value="1"/>
</dbReference>
<protein>
    <recommendedName>
        <fullName evidence="5">Plastid lipid-associated protein/fibrillin conserved domain-containing protein</fullName>
    </recommendedName>
</protein>
<keyword evidence="3" id="KW-0809">Transit peptide</keyword>